<keyword evidence="5" id="KW-1185">Reference proteome</keyword>
<feature type="region of interest" description="Disordered" evidence="1">
    <location>
        <begin position="329"/>
        <end position="364"/>
    </location>
</feature>
<dbReference type="Proteomes" id="UP001155241">
    <property type="component" value="Unassembled WGS sequence"/>
</dbReference>
<dbReference type="GO" id="GO:0004519">
    <property type="term" value="F:endonuclease activity"/>
    <property type="evidence" value="ECO:0007669"/>
    <property type="project" value="UniProtKB-KW"/>
</dbReference>
<keyword evidence="4" id="KW-0378">Hydrolase</keyword>
<reference evidence="4" key="1">
    <citation type="submission" date="2022-06" db="EMBL/GenBank/DDBJ databases">
        <title>Aeoliella straminimaris, a novel planctomycete from sediments.</title>
        <authorList>
            <person name="Vitorino I.R."/>
            <person name="Lage O.M."/>
        </authorList>
    </citation>
    <scope>NUCLEOTIDE SEQUENCE</scope>
    <source>
        <strain evidence="4">ICT_H6.2</strain>
    </source>
</reference>
<dbReference type="AlphaFoldDB" id="A0A9X2FHS0"/>
<keyword evidence="2" id="KW-0472">Membrane</keyword>
<dbReference type="Pfam" id="PF03372">
    <property type="entry name" value="Exo_endo_phos"/>
    <property type="match status" value="1"/>
</dbReference>
<name>A0A9X2FHS0_9BACT</name>
<sequence>MFIVSIVARVVIGLMLVASVLPLLPVGAWIVRLCDFPRLQIAALTALALAALVLCLWQGGWSNSLLAWCVAGAGVACWQASHMVPYTPLWPLEIQSADGDAEHAITVAVVNLQYDNPEKEDALPILRQQDADLLLLIEYNRAWQDALQPLKGEFPHRQGVVEEKGLGLMLWSRLPLIDSEIRYLVSDARPSIFAEVELTNGRQVHFIGVHPTPPGLEKREGEGRHDSRIRDAELMLVADHVTDHPDDDWIVTGDFNDVAWSHTTRLFKRLSGLKDPRIGRGLLSTYHAKNPVIRFPIDHVFLPDSAKIVRVERFHPPGSDHLAFVAEFSLNGNEPTEPDPEGNDAEDAEQMVEEGLEDAQEASD</sequence>
<protein>
    <submittedName>
        <fullName evidence="4">Endonuclease/exonuclease/phosphatase family protein</fullName>
    </submittedName>
</protein>
<comment type="caution">
    <text evidence="4">The sequence shown here is derived from an EMBL/GenBank/DDBJ whole genome shotgun (WGS) entry which is preliminary data.</text>
</comment>
<gene>
    <name evidence="4" type="ORF">NG895_21090</name>
</gene>
<evidence type="ECO:0000313" key="5">
    <source>
        <dbReference type="Proteomes" id="UP001155241"/>
    </source>
</evidence>
<keyword evidence="2" id="KW-1133">Transmembrane helix</keyword>
<evidence type="ECO:0000259" key="3">
    <source>
        <dbReference type="Pfam" id="PF03372"/>
    </source>
</evidence>
<keyword evidence="4" id="KW-0255">Endonuclease</keyword>
<dbReference type="InterPro" id="IPR005135">
    <property type="entry name" value="Endo/exonuclease/phosphatase"/>
</dbReference>
<proteinExistence type="predicted"/>
<dbReference type="EMBL" id="JAMXLR010000073">
    <property type="protein sequence ID" value="MCO6046401.1"/>
    <property type="molecule type" value="Genomic_DNA"/>
</dbReference>
<feature type="transmembrane region" description="Helical" evidence="2">
    <location>
        <begin position="6"/>
        <end position="29"/>
    </location>
</feature>
<evidence type="ECO:0000313" key="4">
    <source>
        <dbReference type="EMBL" id="MCO6046401.1"/>
    </source>
</evidence>
<keyword evidence="2" id="KW-0812">Transmembrane</keyword>
<feature type="transmembrane region" description="Helical" evidence="2">
    <location>
        <begin position="41"/>
        <end position="59"/>
    </location>
</feature>
<evidence type="ECO:0000256" key="1">
    <source>
        <dbReference type="SAM" id="MobiDB-lite"/>
    </source>
</evidence>
<keyword evidence="4" id="KW-0540">Nuclease</keyword>
<dbReference type="Gene3D" id="3.60.10.10">
    <property type="entry name" value="Endonuclease/exonuclease/phosphatase"/>
    <property type="match status" value="1"/>
</dbReference>
<accession>A0A9X2FHS0</accession>
<dbReference type="RefSeq" id="WP_252854516.1">
    <property type="nucleotide sequence ID" value="NZ_JAMXLR010000073.1"/>
</dbReference>
<feature type="compositionally biased region" description="Acidic residues" evidence="1">
    <location>
        <begin position="336"/>
        <end position="364"/>
    </location>
</feature>
<feature type="domain" description="Endonuclease/exonuclease/phosphatase" evidence="3">
    <location>
        <begin position="111"/>
        <end position="321"/>
    </location>
</feature>
<evidence type="ECO:0000256" key="2">
    <source>
        <dbReference type="SAM" id="Phobius"/>
    </source>
</evidence>
<dbReference type="InterPro" id="IPR036691">
    <property type="entry name" value="Endo/exonu/phosph_ase_sf"/>
</dbReference>
<organism evidence="4 5">
    <name type="scientific">Aeoliella straminimaris</name>
    <dbReference type="NCBI Taxonomy" id="2954799"/>
    <lineage>
        <taxon>Bacteria</taxon>
        <taxon>Pseudomonadati</taxon>
        <taxon>Planctomycetota</taxon>
        <taxon>Planctomycetia</taxon>
        <taxon>Pirellulales</taxon>
        <taxon>Lacipirellulaceae</taxon>
        <taxon>Aeoliella</taxon>
    </lineage>
</organism>
<dbReference type="SUPFAM" id="SSF56219">
    <property type="entry name" value="DNase I-like"/>
    <property type="match status" value="1"/>
</dbReference>